<accession>A0A816I285</accession>
<gene>
    <name evidence="2" type="ORF">DARMORV10_C03P05820.1</name>
</gene>
<dbReference type="PANTHER" id="PTHR47873">
    <property type="entry name" value="ARM REPEAT SUPERFAMILY PROTEIN"/>
    <property type="match status" value="1"/>
</dbReference>
<name>A0A816I285_BRANA</name>
<dbReference type="PANTHER" id="PTHR47873:SF1">
    <property type="entry name" value="ARM REPEAT SUPERFAMILY PROTEIN"/>
    <property type="match status" value="1"/>
</dbReference>
<protein>
    <submittedName>
        <fullName evidence="2">(rape) hypothetical protein</fullName>
    </submittedName>
</protein>
<sequence>MMKANEKPKPHAPIASSLLTWLLPPLHTVCSQSYLSSLLISNLAVSKLPLPPRHPHQPPLLKASLNGVSFITLIKLHPPLLLLLHRRLFRSQQFSKKPSRPQSFTSHPSPSQTSSSLFSYSSVSSYPTRRLIRLVLRVSCEASSLAFAGPAQAVVETAAGLDITALERALAALELMCTTAEGAAEVRAYSPSSTEKEFPAKKLRWRRQRKWRGRWLWRWRECTARGRRKSHLLKTLEEYGRLDLAQSGT</sequence>
<organism evidence="2">
    <name type="scientific">Brassica napus</name>
    <name type="common">Rape</name>
    <dbReference type="NCBI Taxonomy" id="3708"/>
    <lineage>
        <taxon>Eukaryota</taxon>
        <taxon>Viridiplantae</taxon>
        <taxon>Streptophyta</taxon>
        <taxon>Embryophyta</taxon>
        <taxon>Tracheophyta</taxon>
        <taxon>Spermatophyta</taxon>
        <taxon>Magnoliopsida</taxon>
        <taxon>eudicotyledons</taxon>
        <taxon>Gunneridae</taxon>
        <taxon>Pentapetalae</taxon>
        <taxon>rosids</taxon>
        <taxon>malvids</taxon>
        <taxon>Brassicales</taxon>
        <taxon>Brassicaceae</taxon>
        <taxon>Brassiceae</taxon>
        <taxon>Brassica</taxon>
    </lineage>
</organism>
<feature type="compositionally biased region" description="Low complexity" evidence="1">
    <location>
        <begin position="101"/>
        <end position="119"/>
    </location>
</feature>
<dbReference type="EMBL" id="HG994367">
    <property type="protein sequence ID" value="CAF1697060.1"/>
    <property type="molecule type" value="Genomic_DNA"/>
</dbReference>
<dbReference type="Proteomes" id="UP001295469">
    <property type="component" value="Chromosome C03"/>
</dbReference>
<feature type="region of interest" description="Disordered" evidence="1">
    <location>
        <begin position="96"/>
        <end position="119"/>
    </location>
</feature>
<evidence type="ECO:0000313" key="2">
    <source>
        <dbReference type="EMBL" id="CAF1697060.1"/>
    </source>
</evidence>
<reference evidence="2" key="1">
    <citation type="submission" date="2021-01" db="EMBL/GenBank/DDBJ databases">
        <authorList>
            <consortium name="Genoscope - CEA"/>
            <person name="William W."/>
        </authorList>
    </citation>
    <scope>NUCLEOTIDE SEQUENCE</scope>
</reference>
<dbReference type="AlphaFoldDB" id="A0A816I285"/>
<evidence type="ECO:0000256" key="1">
    <source>
        <dbReference type="SAM" id="MobiDB-lite"/>
    </source>
</evidence>
<proteinExistence type="predicted"/>